<dbReference type="PANTHER" id="PTHR19848">
    <property type="entry name" value="WD40 REPEAT PROTEIN"/>
    <property type="match status" value="1"/>
</dbReference>
<dbReference type="InterPro" id="IPR001680">
    <property type="entry name" value="WD40_rpt"/>
</dbReference>
<feature type="compositionally biased region" description="Pro residues" evidence="4">
    <location>
        <begin position="495"/>
        <end position="517"/>
    </location>
</feature>
<evidence type="ECO:0000256" key="1">
    <source>
        <dbReference type="ARBA" id="ARBA00022574"/>
    </source>
</evidence>
<keyword evidence="6" id="KW-0808">Transferase</keyword>
<dbReference type="PROSITE" id="PS50082">
    <property type="entry name" value="WD_REPEATS_2"/>
    <property type="match status" value="5"/>
</dbReference>
<feature type="compositionally biased region" description="Low complexity" evidence="4">
    <location>
        <begin position="481"/>
        <end position="494"/>
    </location>
</feature>
<dbReference type="GO" id="GO:0005524">
    <property type="term" value="F:ATP binding"/>
    <property type="evidence" value="ECO:0007669"/>
    <property type="project" value="InterPro"/>
</dbReference>
<feature type="region of interest" description="Disordered" evidence="4">
    <location>
        <begin position="476"/>
        <end position="519"/>
    </location>
</feature>
<protein>
    <submittedName>
        <fullName evidence="6">WD40 repeat protein/serine/threonine protein kinase</fullName>
    </submittedName>
</protein>
<dbReference type="InterPro" id="IPR000719">
    <property type="entry name" value="Prot_kinase_dom"/>
</dbReference>
<feature type="repeat" description="WD" evidence="3">
    <location>
        <begin position="582"/>
        <end position="625"/>
    </location>
</feature>
<dbReference type="EMBL" id="JACDUR010000003">
    <property type="protein sequence ID" value="MBA2891341.1"/>
    <property type="molecule type" value="Genomic_DNA"/>
</dbReference>
<dbReference type="PROSITE" id="PS50294">
    <property type="entry name" value="WD_REPEATS_REGION"/>
    <property type="match status" value="3"/>
</dbReference>
<accession>A0A7W0HQ71</accession>
<dbReference type="RefSeq" id="WP_181610149.1">
    <property type="nucleotide sequence ID" value="NZ_BAABAM010000002.1"/>
</dbReference>
<dbReference type="PRINTS" id="PR00320">
    <property type="entry name" value="GPROTEINBRPT"/>
</dbReference>
<dbReference type="PROSITE" id="PS00108">
    <property type="entry name" value="PROTEIN_KINASE_ST"/>
    <property type="match status" value="1"/>
</dbReference>
<dbReference type="InterPro" id="IPR011009">
    <property type="entry name" value="Kinase-like_dom_sf"/>
</dbReference>
<gene>
    <name evidence="6" type="ORF">HNR30_002682</name>
</gene>
<dbReference type="PANTHER" id="PTHR19848:SF8">
    <property type="entry name" value="F-BOX AND WD REPEAT DOMAIN CONTAINING 7"/>
    <property type="match status" value="1"/>
</dbReference>
<dbReference type="Pfam" id="PF00400">
    <property type="entry name" value="WD40"/>
    <property type="match status" value="6"/>
</dbReference>
<dbReference type="Gene3D" id="3.30.200.20">
    <property type="entry name" value="Phosphorylase Kinase, domain 1"/>
    <property type="match status" value="1"/>
</dbReference>
<feature type="compositionally biased region" description="Low complexity" evidence="4">
    <location>
        <begin position="377"/>
        <end position="401"/>
    </location>
</feature>
<evidence type="ECO:0000256" key="2">
    <source>
        <dbReference type="ARBA" id="ARBA00022737"/>
    </source>
</evidence>
<name>A0A7W0HQ71_9ACTN</name>
<feature type="repeat" description="WD" evidence="3">
    <location>
        <begin position="670"/>
        <end position="713"/>
    </location>
</feature>
<keyword evidence="6" id="KW-0723">Serine/threonine-protein kinase</keyword>
<dbReference type="CDD" id="cd00200">
    <property type="entry name" value="WD40"/>
    <property type="match status" value="1"/>
</dbReference>
<dbReference type="Gene3D" id="2.130.10.10">
    <property type="entry name" value="YVTN repeat-like/Quinoprotein amine dehydrogenase"/>
    <property type="match status" value="2"/>
</dbReference>
<dbReference type="Gene3D" id="1.10.510.10">
    <property type="entry name" value="Transferase(Phosphotransferase) domain 1"/>
    <property type="match status" value="1"/>
</dbReference>
<proteinExistence type="predicted"/>
<feature type="domain" description="Protein kinase" evidence="5">
    <location>
        <begin position="18"/>
        <end position="266"/>
    </location>
</feature>
<dbReference type="InterPro" id="IPR015943">
    <property type="entry name" value="WD40/YVTN_repeat-like_dom_sf"/>
</dbReference>
<feature type="region of interest" description="Disordered" evidence="4">
    <location>
        <begin position="300"/>
        <end position="432"/>
    </location>
</feature>
<evidence type="ECO:0000313" key="7">
    <source>
        <dbReference type="Proteomes" id="UP000530928"/>
    </source>
</evidence>
<dbReference type="SUPFAM" id="SSF50978">
    <property type="entry name" value="WD40 repeat-like"/>
    <property type="match status" value="1"/>
</dbReference>
<dbReference type="Pfam" id="PF00069">
    <property type="entry name" value="Pkinase"/>
    <property type="match status" value="1"/>
</dbReference>
<feature type="compositionally biased region" description="Pro residues" evidence="4">
    <location>
        <begin position="337"/>
        <end position="352"/>
    </location>
</feature>
<organism evidence="6 7">
    <name type="scientific">Nonomuraea soli</name>
    <dbReference type="NCBI Taxonomy" id="1032476"/>
    <lineage>
        <taxon>Bacteria</taxon>
        <taxon>Bacillati</taxon>
        <taxon>Actinomycetota</taxon>
        <taxon>Actinomycetes</taxon>
        <taxon>Streptosporangiales</taxon>
        <taxon>Streptosporangiaceae</taxon>
        <taxon>Nonomuraea</taxon>
    </lineage>
</organism>
<dbReference type="Proteomes" id="UP000530928">
    <property type="component" value="Unassembled WGS sequence"/>
</dbReference>
<keyword evidence="7" id="KW-1185">Reference proteome</keyword>
<comment type="caution">
    <text evidence="6">The sequence shown here is derived from an EMBL/GenBank/DDBJ whole genome shotgun (WGS) entry which is preliminary data.</text>
</comment>
<dbReference type="GO" id="GO:0004674">
    <property type="term" value="F:protein serine/threonine kinase activity"/>
    <property type="evidence" value="ECO:0007669"/>
    <property type="project" value="UniProtKB-KW"/>
</dbReference>
<dbReference type="InterPro" id="IPR019775">
    <property type="entry name" value="WD40_repeat_CS"/>
</dbReference>
<dbReference type="SMART" id="SM00320">
    <property type="entry name" value="WD40"/>
    <property type="match status" value="7"/>
</dbReference>
<dbReference type="CDD" id="cd14014">
    <property type="entry name" value="STKc_PknB_like"/>
    <property type="match status" value="1"/>
</dbReference>
<feature type="repeat" description="WD" evidence="3">
    <location>
        <begin position="760"/>
        <end position="794"/>
    </location>
</feature>
<reference evidence="6 7" key="1">
    <citation type="submission" date="2020-07" db="EMBL/GenBank/DDBJ databases">
        <title>Genomic Encyclopedia of Type Strains, Phase IV (KMG-IV): sequencing the most valuable type-strain genomes for metagenomic binning, comparative biology and taxonomic classification.</title>
        <authorList>
            <person name="Goeker M."/>
        </authorList>
    </citation>
    <scope>NUCLEOTIDE SEQUENCE [LARGE SCALE GENOMIC DNA]</scope>
    <source>
        <strain evidence="6 7">DSM 45533</strain>
    </source>
</reference>
<feature type="repeat" description="WD" evidence="3">
    <location>
        <begin position="538"/>
        <end position="581"/>
    </location>
</feature>
<keyword evidence="1 3" id="KW-0853">WD repeat</keyword>
<dbReference type="PROSITE" id="PS00678">
    <property type="entry name" value="WD_REPEATS_1"/>
    <property type="match status" value="3"/>
</dbReference>
<keyword evidence="6" id="KW-0418">Kinase</keyword>
<evidence type="ECO:0000259" key="5">
    <source>
        <dbReference type="PROSITE" id="PS50011"/>
    </source>
</evidence>
<dbReference type="InterPro" id="IPR020472">
    <property type="entry name" value="WD40_PAC1"/>
</dbReference>
<evidence type="ECO:0000256" key="4">
    <source>
        <dbReference type="SAM" id="MobiDB-lite"/>
    </source>
</evidence>
<dbReference type="InterPro" id="IPR036322">
    <property type="entry name" value="WD40_repeat_dom_sf"/>
</dbReference>
<sequence>MPETHPLQPGDPTTLGPYRLLGRLGKGAQGIVYKGQGHNGELVAIKLLNTKLDRPGMDGERFMREVAAARRVAQFCTAQVLDANMEGDTPYIVSELVEGVSLQRIVQTDGPRKGGALYRLAVGTVTALAAIHRAGIVHRDLKPSNVLLGPDGPRVIDFGIARALDSAITMTSGVVGTPAYMSPEQISGERVGPPSDMFSWALTMAFAATGRPAFGQDSLPAVIYRVMNEEADLSAMPDNLRPLVQACLSKRAEERPTAAEALFALLENQGADNHAAPPVGDSDLALTTGSQVAAEEGLAELSNPGARPAGSSGGQYGAPQQAAAGWANPSGLHPTPAAAPPGYRPPAAPGFQPPSGGHPAAPQNSPHQGGHQGGHQGPQRAYPQPQAAAYPAPQGAYPTPGHAYPTPGHATPPGGQAPPYPFNQHGRNDNDAFFRETGQEDKNSAGRRKRAALVGGALAVALLVAATVLLAPSWFDRTNGTTTAGSTSQASSTPTAPPSASPTPSPTPTPSSTPTTPPAQLQQPLVTLALGKQDGKALKGHSKPVQSFSGISIDGKPLLLSGGQDGTLRLWNMDKRSLVTRLKGHRGEVYAVACFTMDGRPSAITGGFDGNVRLWSLDKRKSTVLGTHGDSVFAAAVGKAGGKWIGVTGDANGYLRFWDLKKRKQIGNSVRAHRDGINWLSIGNVGGRTVVVTASEDKTLRVWDLAKRKAAGKYLKGHKKAVYSVAVGQVDGKAVVASGGEDGSIRLWDAKSGKAIGKPLTGHKKIVYSLSFGVVEGTTVLLSGGTDGTIRLWDPAKRTRIGPAISGSKSPVYAVAIVNVDGTPTIVSAGKDKQVRFWKLNASTGS</sequence>
<evidence type="ECO:0000256" key="3">
    <source>
        <dbReference type="PROSITE-ProRule" id="PRU00221"/>
    </source>
</evidence>
<dbReference type="PROSITE" id="PS50011">
    <property type="entry name" value="PROTEIN_KINASE_DOM"/>
    <property type="match status" value="1"/>
</dbReference>
<feature type="repeat" description="WD" evidence="3">
    <location>
        <begin position="715"/>
        <end position="758"/>
    </location>
</feature>
<evidence type="ECO:0000313" key="6">
    <source>
        <dbReference type="EMBL" id="MBA2891341.1"/>
    </source>
</evidence>
<dbReference type="SMART" id="SM00220">
    <property type="entry name" value="S_TKc"/>
    <property type="match status" value="1"/>
</dbReference>
<keyword evidence="2" id="KW-0677">Repeat</keyword>
<dbReference type="AlphaFoldDB" id="A0A7W0HQ71"/>
<dbReference type="SUPFAM" id="SSF56112">
    <property type="entry name" value="Protein kinase-like (PK-like)"/>
    <property type="match status" value="1"/>
</dbReference>
<dbReference type="InterPro" id="IPR008271">
    <property type="entry name" value="Ser/Thr_kinase_AS"/>
</dbReference>